<evidence type="ECO:0000313" key="2">
    <source>
        <dbReference type="EMBL" id="MYL68117.1"/>
    </source>
</evidence>
<dbReference type="Pfam" id="PF13426">
    <property type="entry name" value="PAS_9"/>
    <property type="match status" value="1"/>
</dbReference>
<dbReference type="RefSeq" id="WP_321168653.1">
    <property type="nucleotide sequence ID" value="NZ_WMFC01000012.1"/>
</dbReference>
<dbReference type="InterPro" id="IPR000014">
    <property type="entry name" value="PAS"/>
</dbReference>
<comment type="caution">
    <text evidence="2">The sequence shown here is derived from an EMBL/GenBank/DDBJ whole genome shotgun (WGS) entry which is preliminary data.</text>
</comment>
<dbReference type="InterPro" id="IPR035965">
    <property type="entry name" value="PAS-like_dom_sf"/>
</dbReference>
<gene>
    <name evidence="2" type="ORF">GLW30_10295</name>
</gene>
<sequence>MTLRRDVLATVDADRGSFRTRLSTLVEEHGLDGELVPPRSADPDDRAEREAMLVDRVRALDDLPLGLTLTGPAFRDTPIVYVNRWFRDWTGYAMEDLRGRNPRLFQAPDPDAEVRADFRDARADFREALSTWSRVTVEIRNRRSDRTPFTALVSLRPLFGDAGTVTHWIAAQEPKSTETREAGGNAPE</sequence>
<proteinExistence type="predicted"/>
<dbReference type="CDD" id="cd00130">
    <property type="entry name" value="PAS"/>
    <property type="match status" value="1"/>
</dbReference>
<dbReference type="EMBL" id="WMFC01000012">
    <property type="protein sequence ID" value="MYL68117.1"/>
    <property type="molecule type" value="Genomic_DNA"/>
</dbReference>
<organism evidence="2 3">
    <name type="scientific">Halorubrum distributum</name>
    <dbReference type="NCBI Taxonomy" id="29283"/>
    <lineage>
        <taxon>Archaea</taxon>
        <taxon>Methanobacteriati</taxon>
        <taxon>Methanobacteriota</taxon>
        <taxon>Stenosarchaea group</taxon>
        <taxon>Halobacteria</taxon>
        <taxon>Halobacteriales</taxon>
        <taxon>Haloferacaceae</taxon>
        <taxon>Halorubrum</taxon>
        <taxon>Halorubrum distributum group</taxon>
    </lineage>
</organism>
<dbReference type="AlphaFoldDB" id="A0A6B1INN7"/>
<feature type="domain" description="PAS" evidence="1">
    <location>
        <begin position="76"/>
        <end position="171"/>
    </location>
</feature>
<dbReference type="Proteomes" id="UP000452321">
    <property type="component" value="Unassembled WGS sequence"/>
</dbReference>
<dbReference type="SUPFAM" id="SSF55785">
    <property type="entry name" value="PYP-like sensor domain (PAS domain)"/>
    <property type="match status" value="1"/>
</dbReference>
<accession>A0A6B1INN7</accession>
<evidence type="ECO:0000313" key="3">
    <source>
        <dbReference type="Proteomes" id="UP000452321"/>
    </source>
</evidence>
<reference evidence="2 3" key="1">
    <citation type="submission" date="2019-11" db="EMBL/GenBank/DDBJ databases">
        <title>Genome sequences of 17 halophilic strains isolated from different environments.</title>
        <authorList>
            <person name="Furrow R.E."/>
        </authorList>
    </citation>
    <scope>NUCLEOTIDE SEQUENCE [LARGE SCALE GENOMIC DNA]</scope>
    <source>
        <strain evidence="2 3">22502_06_Cabo</strain>
    </source>
</reference>
<name>A0A6B1INN7_9EURY</name>
<dbReference type="Gene3D" id="3.30.450.20">
    <property type="entry name" value="PAS domain"/>
    <property type="match status" value="1"/>
</dbReference>
<evidence type="ECO:0000259" key="1">
    <source>
        <dbReference type="Pfam" id="PF13426"/>
    </source>
</evidence>
<protein>
    <submittedName>
        <fullName evidence="2">PAS domain-containing protein</fullName>
    </submittedName>
</protein>
<dbReference type="NCBIfam" id="TIGR00229">
    <property type="entry name" value="sensory_box"/>
    <property type="match status" value="1"/>
</dbReference>